<accession>A0A0D0USZ5</accession>
<gene>
    <name evidence="1" type="ORF">TK50_31145</name>
</gene>
<organism evidence="1 2">
    <name type="scientific">Micromonospora haikouensis</name>
    <dbReference type="NCBI Taxonomy" id="686309"/>
    <lineage>
        <taxon>Bacteria</taxon>
        <taxon>Bacillati</taxon>
        <taxon>Actinomycetota</taxon>
        <taxon>Actinomycetes</taxon>
        <taxon>Micromonosporales</taxon>
        <taxon>Micromonosporaceae</taxon>
        <taxon>Micromonospora</taxon>
    </lineage>
</organism>
<sequence length="292" mass="31127">MSETAPPDPGDELRADCARCVGLCCVAPAFAASSDFAVDKPAGRPCPNLGDDFRCGIHRDLRARGFPGCTVFDCFGAGQRVAQVTFAGRDWRAAPGEATRMFDVFAVMRPLHELLWYLTQAVTLTAPGPLRVELDAALAQTRRLAGGTAAQLLAVDVDAHRGRVNPLLVRVSERVRGERAGADRRGAVLVAADLRRADLVGANLRGAVLLGADLRGVDLTLADLTGADLRGADLRGADLRGTLFVHQSQVDAARGDHRTGLPATVTRPAHWSLPVVPARRRGANPAGRVRRR</sequence>
<evidence type="ECO:0000313" key="1">
    <source>
        <dbReference type="EMBL" id="KIR61902.1"/>
    </source>
</evidence>
<name>A0A0D0USZ5_9ACTN</name>
<dbReference type="Proteomes" id="UP000032254">
    <property type="component" value="Unassembled WGS sequence"/>
</dbReference>
<dbReference type="Gene3D" id="2.160.20.80">
    <property type="entry name" value="E3 ubiquitin-protein ligase SopA"/>
    <property type="match status" value="1"/>
</dbReference>
<dbReference type="PATRIC" id="fig|47853.6.peg.6528"/>
<keyword evidence="2" id="KW-1185">Reference proteome</keyword>
<comment type="caution">
    <text evidence="1">The sequence shown here is derived from an EMBL/GenBank/DDBJ whole genome shotgun (WGS) entry which is preliminary data.</text>
</comment>
<proteinExistence type="predicted"/>
<dbReference type="SUPFAM" id="SSF141571">
    <property type="entry name" value="Pentapeptide repeat-like"/>
    <property type="match status" value="1"/>
</dbReference>
<dbReference type="InterPro" id="IPR001646">
    <property type="entry name" value="5peptide_repeat"/>
</dbReference>
<dbReference type="GeneID" id="301308457"/>
<dbReference type="PANTHER" id="PTHR14136:SF17">
    <property type="entry name" value="BTB_POZ DOMAIN-CONTAINING PROTEIN KCTD9"/>
    <property type="match status" value="1"/>
</dbReference>
<dbReference type="OrthoDB" id="154708at2"/>
<dbReference type="RefSeq" id="WP_043969080.1">
    <property type="nucleotide sequence ID" value="NZ_JXSX01000003.1"/>
</dbReference>
<dbReference type="PANTHER" id="PTHR14136">
    <property type="entry name" value="BTB_POZ DOMAIN-CONTAINING PROTEIN KCTD9"/>
    <property type="match status" value="1"/>
</dbReference>
<dbReference type="InterPro" id="IPR051082">
    <property type="entry name" value="Pentapeptide-BTB/POZ_domain"/>
</dbReference>
<evidence type="ECO:0000313" key="2">
    <source>
        <dbReference type="Proteomes" id="UP000032254"/>
    </source>
</evidence>
<dbReference type="Pfam" id="PF00805">
    <property type="entry name" value="Pentapeptide"/>
    <property type="match status" value="1"/>
</dbReference>
<dbReference type="EMBL" id="JXSX01000003">
    <property type="protein sequence ID" value="KIR61902.1"/>
    <property type="molecule type" value="Genomic_DNA"/>
</dbReference>
<dbReference type="AlphaFoldDB" id="A0A0D0USZ5"/>
<protein>
    <submittedName>
        <fullName evidence="1">Oxetanocin A resistance protein</fullName>
    </submittedName>
</protein>
<reference evidence="1 2" key="1">
    <citation type="submission" date="2015-01" db="EMBL/GenBank/DDBJ databases">
        <title>Sequencing and annotation of Micromonospora carbonacea strain JXNU-1 genome.</title>
        <authorList>
            <person name="Long Z."/>
            <person name="Huang Y."/>
            <person name="Jiang Y."/>
        </authorList>
    </citation>
    <scope>NUCLEOTIDE SEQUENCE [LARGE SCALE GENOMIC DNA]</scope>
    <source>
        <strain evidence="1 2">JXNU-1</strain>
    </source>
</reference>